<protein>
    <submittedName>
        <fullName evidence="1">Uncharacterized protein</fullName>
    </submittedName>
</protein>
<sequence>MVPAQLKILTVDSCFPIDSAKETIRLTEREWRKENKKVGGGNVLLWSCSGYRLSWVRCLCQR</sequence>
<reference evidence="1" key="1">
    <citation type="journal article" date="2021" name="Genome Biol. Evol.">
        <title>A High-Quality Reference Genome for a Parasitic Bivalve with Doubly Uniparental Inheritance (Bivalvia: Unionida).</title>
        <authorList>
            <person name="Smith C.H."/>
        </authorList>
    </citation>
    <scope>NUCLEOTIDE SEQUENCE</scope>
    <source>
        <strain evidence="1">CHS0354</strain>
    </source>
</reference>
<comment type="caution">
    <text evidence="1">The sequence shown here is derived from an EMBL/GenBank/DDBJ whole genome shotgun (WGS) entry which is preliminary data.</text>
</comment>
<proteinExistence type="predicted"/>
<name>A0AAE0RUC6_9BIVA</name>
<reference evidence="1" key="3">
    <citation type="submission" date="2023-05" db="EMBL/GenBank/DDBJ databases">
        <authorList>
            <person name="Smith C.H."/>
        </authorList>
    </citation>
    <scope>NUCLEOTIDE SEQUENCE</scope>
    <source>
        <strain evidence="1">CHS0354</strain>
        <tissue evidence="1">Mantle</tissue>
    </source>
</reference>
<evidence type="ECO:0000313" key="2">
    <source>
        <dbReference type="Proteomes" id="UP001195483"/>
    </source>
</evidence>
<feature type="non-terminal residue" evidence="1">
    <location>
        <position position="62"/>
    </location>
</feature>
<organism evidence="1 2">
    <name type="scientific">Potamilus streckersoni</name>
    <dbReference type="NCBI Taxonomy" id="2493646"/>
    <lineage>
        <taxon>Eukaryota</taxon>
        <taxon>Metazoa</taxon>
        <taxon>Spiralia</taxon>
        <taxon>Lophotrochozoa</taxon>
        <taxon>Mollusca</taxon>
        <taxon>Bivalvia</taxon>
        <taxon>Autobranchia</taxon>
        <taxon>Heteroconchia</taxon>
        <taxon>Palaeoheterodonta</taxon>
        <taxon>Unionida</taxon>
        <taxon>Unionoidea</taxon>
        <taxon>Unionidae</taxon>
        <taxon>Ambleminae</taxon>
        <taxon>Lampsilini</taxon>
        <taxon>Potamilus</taxon>
    </lineage>
</organism>
<evidence type="ECO:0000313" key="1">
    <source>
        <dbReference type="EMBL" id="KAK3579822.1"/>
    </source>
</evidence>
<keyword evidence="2" id="KW-1185">Reference proteome</keyword>
<dbReference type="Proteomes" id="UP001195483">
    <property type="component" value="Unassembled WGS sequence"/>
</dbReference>
<accession>A0AAE0RUC6</accession>
<reference evidence="1" key="2">
    <citation type="journal article" date="2021" name="Genome Biol. Evol.">
        <title>Developing a high-quality reference genome for a parasitic bivalve with doubly uniparental inheritance (Bivalvia: Unionida).</title>
        <authorList>
            <person name="Smith C.H."/>
        </authorList>
    </citation>
    <scope>NUCLEOTIDE SEQUENCE</scope>
    <source>
        <strain evidence="1">CHS0354</strain>
        <tissue evidence="1">Mantle</tissue>
    </source>
</reference>
<dbReference type="AlphaFoldDB" id="A0AAE0RUC6"/>
<gene>
    <name evidence="1" type="ORF">CHS0354_014969</name>
</gene>
<dbReference type="EMBL" id="JAEAOA010000923">
    <property type="protein sequence ID" value="KAK3579822.1"/>
    <property type="molecule type" value="Genomic_DNA"/>
</dbReference>